<reference evidence="1 3" key="1">
    <citation type="submission" date="2017-06" db="EMBL/GenBank/DDBJ databases">
        <authorList>
            <person name="Kim H.J."/>
            <person name="Triplett B.A."/>
        </authorList>
    </citation>
    <scope>NUCLEOTIDE SEQUENCE [LARGE SCALE GENOMIC DNA]</scope>
    <source>
        <strain evidence="1 3">DSM 18704</strain>
    </source>
</reference>
<dbReference type="EMBL" id="FZOU01000007">
    <property type="protein sequence ID" value="SNT29371.1"/>
    <property type="molecule type" value="Genomic_DNA"/>
</dbReference>
<dbReference type="AlphaFoldDB" id="A0A239LFX1"/>
<evidence type="ECO:0000313" key="3">
    <source>
        <dbReference type="Proteomes" id="UP000198356"/>
    </source>
</evidence>
<dbReference type="EMBL" id="FZOU01000011">
    <property type="protein sequence ID" value="SNT39236.1"/>
    <property type="molecule type" value="Genomic_DNA"/>
</dbReference>
<gene>
    <name evidence="1" type="ORF">SAMN05421770_1071</name>
    <name evidence="2" type="ORF">SAMN05421770_1111</name>
</gene>
<feature type="non-terminal residue" evidence="1">
    <location>
        <position position="1"/>
    </location>
</feature>
<evidence type="ECO:0000313" key="1">
    <source>
        <dbReference type="EMBL" id="SNT29371.1"/>
    </source>
</evidence>
<sequence length="30" mass="3287">QGTRFQPAKDASGNPIDWEGIVRVKFQLAG</sequence>
<evidence type="ECO:0000313" key="2">
    <source>
        <dbReference type="EMBL" id="SNT39236.1"/>
    </source>
</evidence>
<name>A0A239LFX1_9BACT</name>
<organism evidence="1 3">
    <name type="scientific">Granulicella rosea</name>
    <dbReference type="NCBI Taxonomy" id="474952"/>
    <lineage>
        <taxon>Bacteria</taxon>
        <taxon>Pseudomonadati</taxon>
        <taxon>Acidobacteriota</taxon>
        <taxon>Terriglobia</taxon>
        <taxon>Terriglobales</taxon>
        <taxon>Acidobacteriaceae</taxon>
        <taxon>Granulicella</taxon>
    </lineage>
</organism>
<keyword evidence="3" id="KW-1185">Reference proteome</keyword>
<protein>
    <submittedName>
        <fullName evidence="1">Uncharacterized protein</fullName>
    </submittedName>
</protein>
<proteinExistence type="predicted"/>
<accession>A0A239LFX1</accession>
<dbReference type="Proteomes" id="UP000198356">
    <property type="component" value="Unassembled WGS sequence"/>
</dbReference>